<evidence type="ECO:0000313" key="3">
    <source>
        <dbReference type="EMBL" id="KKB08127.1"/>
    </source>
</evidence>
<dbReference type="RefSeq" id="WP_046106157.1">
    <property type="nucleotide sequence ID" value="NZ_JZEY01000061.1"/>
</dbReference>
<evidence type="ECO:0000259" key="2">
    <source>
        <dbReference type="PROSITE" id="PS51464"/>
    </source>
</evidence>
<accession>A0A0F5FIV2</accession>
<comment type="caution">
    <text evidence="3">The sequence shown here is derived from an EMBL/GenBank/DDBJ whole genome shotgun (WGS) entry which is preliminary data.</text>
</comment>
<protein>
    <recommendedName>
        <fullName evidence="5">RpiR family transcriptional regulator</fullName>
    </recommendedName>
</protein>
<dbReference type="InterPro" id="IPR047640">
    <property type="entry name" value="RpiR-like"/>
</dbReference>
<feature type="domain" description="HTH rpiR-type" evidence="1">
    <location>
        <begin position="2"/>
        <end position="78"/>
    </location>
</feature>
<dbReference type="AlphaFoldDB" id="A0A0F5FIV2"/>
<dbReference type="STRING" id="429727.VE26_16315"/>
<dbReference type="Pfam" id="PF01418">
    <property type="entry name" value="HTH_6"/>
    <property type="match status" value="1"/>
</dbReference>
<name>A0A0F5FIV2_9HYPH</name>
<keyword evidence="4" id="KW-1185">Reference proteome</keyword>
<dbReference type="OrthoDB" id="8582409at2"/>
<dbReference type="Gene3D" id="3.40.50.10490">
    <property type="entry name" value="Glucose-6-phosphate isomerase like protein, domain 1"/>
    <property type="match status" value="1"/>
</dbReference>
<sequence length="288" mass="31068">MLDIVGLLQTEKDTFTRSERALTEIVLSDADSVLKMSIVDLAAQAEVSPPTVTRFCRRLGCDSYADFKVRLAQSRFVGQRYFAPASGPSSVREIAQGVVNGIQSTVYETFETCDFDAVERAAETLVKSKYMLSFGSGGSSSMLAMEAEARFFRLGLKVASSTDHQVQMMRAAAAAPGTAIIAFSLSGNNLPLVKALAIAGEYGLPRVVMSRAGSAMADQADVFLPVTWRENQDILRPTPGRYAFLANLDILAQTMATRLGGSAIAAMRRIKHQLVVNRDGDDAQPLGD</sequence>
<dbReference type="InterPro" id="IPR000281">
    <property type="entry name" value="HTH_RpiR"/>
</dbReference>
<dbReference type="GO" id="GO:0003700">
    <property type="term" value="F:DNA-binding transcription factor activity"/>
    <property type="evidence" value="ECO:0007669"/>
    <property type="project" value="InterPro"/>
</dbReference>
<dbReference type="PROSITE" id="PS51071">
    <property type="entry name" value="HTH_RPIR"/>
    <property type="match status" value="1"/>
</dbReference>
<reference evidence="3 4" key="1">
    <citation type="submission" date="2015-03" db="EMBL/GenBank/DDBJ databases">
        <authorList>
            <person name="Hassan Y."/>
            <person name="Lepp D."/>
            <person name="Li X.-Z."/>
            <person name="Zhou T."/>
        </authorList>
    </citation>
    <scope>NUCLEOTIDE SEQUENCE [LARGE SCALE GENOMIC DNA]</scope>
    <source>
        <strain evidence="3 4">IPL18</strain>
    </source>
</reference>
<dbReference type="SUPFAM" id="SSF46689">
    <property type="entry name" value="Homeodomain-like"/>
    <property type="match status" value="1"/>
</dbReference>
<dbReference type="InterPro" id="IPR046348">
    <property type="entry name" value="SIS_dom_sf"/>
</dbReference>
<dbReference type="InterPro" id="IPR009057">
    <property type="entry name" value="Homeodomain-like_sf"/>
</dbReference>
<dbReference type="PANTHER" id="PTHR30514:SF1">
    <property type="entry name" value="HTH-TYPE TRANSCRIPTIONAL REGULATOR HEXR-RELATED"/>
    <property type="match status" value="1"/>
</dbReference>
<dbReference type="Gene3D" id="1.10.10.10">
    <property type="entry name" value="Winged helix-like DNA-binding domain superfamily/Winged helix DNA-binding domain"/>
    <property type="match status" value="1"/>
</dbReference>
<gene>
    <name evidence="3" type="ORF">VE26_16315</name>
</gene>
<evidence type="ECO:0008006" key="5">
    <source>
        <dbReference type="Google" id="ProtNLM"/>
    </source>
</evidence>
<organism evidence="3 4">
    <name type="scientific">Devosia chinhatensis</name>
    <dbReference type="NCBI Taxonomy" id="429727"/>
    <lineage>
        <taxon>Bacteria</taxon>
        <taxon>Pseudomonadati</taxon>
        <taxon>Pseudomonadota</taxon>
        <taxon>Alphaproteobacteria</taxon>
        <taxon>Hyphomicrobiales</taxon>
        <taxon>Devosiaceae</taxon>
        <taxon>Devosia</taxon>
    </lineage>
</organism>
<dbReference type="PATRIC" id="fig|429727.3.peg.3339"/>
<dbReference type="Proteomes" id="UP000033649">
    <property type="component" value="Unassembled WGS sequence"/>
</dbReference>
<proteinExistence type="predicted"/>
<dbReference type="Pfam" id="PF01380">
    <property type="entry name" value="SIS"/>
    <property type="match status" value="1"/>
</dbReference>
<dbReference type="GO" id="GO:1901135">
    <property type="term" value="P:carbohydrate derivative metabolic process"/>
    <property type="evidence" value="ECO:0007669"/>
    <property type="project" value="InterPro"/>
</dbReference>
<dbReference type="SUPFAM" id="SSF53697">
    <property type="entry name" value="SIS domain"/>
    <property type="match status" value="1"/>
</dbReference>
<dbReference type="InterPro" id="IPR036388">
    <property type="entry name" value="WH-like_DNA-bd_sf"/>
</dbReference>
<evidence type="ECO:0000313" key="4">
    <source>
        <dbReference type="Proteomes" id="UP000033649"/>
    </source>
</evidence>
<dbReference type="InterPro" id="IPR001347">
    <property type="entry name" value="SIS_dom"/>
</dbReference>
<dbReference type="EMBL" id="JZEY01000061">
    <property type="protein sequence ID" value="KKB08127.1"/>
    <property type="molecule type" value="Genomic_DNA"/>
</dbReference>
<dbReference type="PROSITE" id="PS51464">
    <property type="entry name" value="SIS"/>
    <property type="match status" value="1"/>
</dbReference>
<feature type="domain" description="SIS" evidence="2">
    <location>
        <begin position="121"/>
        <end position="261"/>
    </location>
</feature>
<evidence type="ECO:0000259" key="1">
    <source>
        <dbReference type="PROSITE" id="PS51071"/>
    </source>
</evidence>
<dbReference type="GO" id="GO:0097367">
    <property type="term" value="F:carbohydrate derivative binding"/>
    <property type="evidence" value="ECO:0007669"/>
    <property type="project" value="InterPro"/>
</dbReference>
<dbReference type="PANTHER" id="PTHR30514">
    <property type="entry name" value="GLUCOKINASE"/>
    <property type="match status" value="1"/>
</dbReference>
<dbReference type="GO" id="GO:0003677">
    <property type="term" value="F:DNA binding"/>
    <property type="evidence" value="ECO:0007669"/>
    <property type="project" value="InterPro"/>
</dbReference>